<reference evidence="2" key="1">
    <citation type="submission" date="2021-06" db="EMBL/GenBank/DDBJ databases">
        <title>Parelaphostrongylus tenuis whole genome reference sequence.</title>
        <authorList>
            <person name="Garwood T.J."/>
            <person name="Larsen P.A."/>
            <person name="Fountain-Jones N.M."/>
            <person name="Garbe J.R."/>
            <person name="Macchietto M.G."/>
            <person name="Kania S.A."/>
            <person name="Gerhold R.W."/>
            <person name="Richards J.E."/>
            <person name="Wolf T.M."/>
        </authorList>
    </citation>
    <scope>NUCLEOTIDE SEQUENCE</scope>
    <source>
        <strain evidence="2">MNPRO001-30</strain>
        <tissue evidence="2">Meninges</tissue>
    </source>
</reference>
<dbReference type="EMBL" id="JAHQIW010003050">
    <property type="protein sequence ID" value="KAJ1357149.1"/>
    <property type="molecule type" value="Genomic_DNA"/>
</dbReference>
<proteinExistence type="predicted"/>
<feature type="compositionally biased region" description="Basic and acidic residues" evidence="1">
    <location>
        <begin position="11"/>
        <end position="20"/>
    </location>
</feature>
<feature type="compositionally biased region" description="Basic and acidic residues" evidence="1">
    <location>
        <begin position="78"/>
        <end position="87"/>
    </location>
</feature>
<evidence type="ECO:0000256" key="1">
    <source>
        <dbReference type="SAM" id="MobiDB-lite"/>
    </source>
</evidence>
<keyword evidence="3" id="KW-1185">Reference proteome</keyword>
<feature type="region of interest" description="Disordered" evidence="1">
    <location>
        <begin position="11"/>
        <end position="117"/>
    </location>
</feature>
<dbReference type="Proteomes" id="UP001196413">
    <property type="component" value="Unassembled WGS sequence"/>
</dbReference>
<sequence>MTINLARFRKLKDFNFEQKRRSGKHHKSGKEPRSEEESTTKRSADGSSRRERDESAKKGKEDARLKKFEDEESSDFEIDAHKADKPRCQQRATHSSSKSRRDTPLDSPKARRGKRQE</sequence>
<name>A0AAD5N3Z6_PARTN</name>
<evidence type="ECO:0000313" key="2">
    <source>
        <dbReference type="EMBL" id="KAJ1357149.1"/>
    </source>
</evidence>
<evidence type="ECO:0000313" key="3">
    <source>
        <dbReference type="Proteomes" id="UP001196413"/>
    </source>
</evidence>
<comment type="caution">
    <text evidence="2">The sequence shown here is derived from an EMBL/GenBank/DDBJ whole genome shotgun (WGS) entry which is preliminary data.</text>
</comment>
<dbReference type="AlphaFoldDB" id="A0AAD5N3Z6"/>
<gene>
    <name evidence="2" type="ORF">KIN20_015215</name>
</gene>
<organism evidence="2 3">
    <name type="scientific">Parelaphostrongylus tenuis</name>
    <name type="common">Meningeal worm</name>
    <dbReference type="NCBI Taxonomy" id="148309"/>
    <lineage>
        <taxon>Eukaryota</taxon>
        <taxon>Metazoa</taxon>
        <taxon>Ecdysozoa</taxon>
        <taxon>Nematoda</taxon>
        <taxon>Chromadorea</taxon>
        <taxon>Rhabditida</taxon>
        <taxon>Rhabditina</taxon>
        <taxon>Rhabditomorpha</taxon>
        <taxon>Strongyloidea</taxon>
        <taxon>Metastrongylidae</taxon>
        <taxon>Parelaphostrongylus</taxon>
    </lineage>
</organism>
<feature type="compositionally biased region" description="Basic and acidic residues" evidence="1">
    <location>
        <begin position="29"/>
        <end position="69"/>
    </location>
</feature>
<protein>
    <submittedName>
        <fullName evidence="2">Uncharacterized protein</fullName>
    </submittedName>
</protein>
<accession>A0AAD5N3Z6</accession>